<name>A0A410GAE4_9BURK</name>
<dbReference type="InterPro" id="IPR017592">
    <property type="entry name" value="Pilus_assmbl_Flp-typ_CpaB"/>
</dbReference>
<dbReference type="EMBL" id="CP022987">
    <property type="protein sequence ID" value="QAA93256.1"/>
    <property type="molecule type" value="Genomic_DNA"/>
</dbReference>
<dbReference type="Gene3D" id="3.90.1210.10">
    <property type="entry name" value="Antifreeze-like/N-acetylneuraminic acid synthase C-terminal domain"/>
    <property type="match status" value="1"/>
</dbReference>
<dbReference type="RefSeq" id="WP_128354298.1">
    <property type="nucleotide sequence ID" value="NZ_CP022987.1"/>
</dbReference>
<dbReference type="KEGG" id="pus:CKA81_04950"/>
<keyword evidence="3" id="KW-1185">Reference proteome</keyword>
<dbReference type="InterPro" id="IPR031571">
    <property type="entry name" value="RcpC_dom"/>
</dbReference>
<organism evidence="2 3">
    <name type="scientific">Pollutimonas thiosulfatoxidans</name>
    <dbReference type="NCBI Taxonomy" id="2028345"/>
    <lineage>
        <taxon>Bacteria</taxon>
        <taxon>Pseudomonadati</taxon>
        <taxon>Pseudomonadota</taxon>
        <taxon>Betaproteobacteria</taxon>
        <taxon>Burkholderiales</taxon>
        <taxon>Alcaligenaceae</taxon>
        <taxon>Pollutimonas</taxon>
    </lineage>
</organism>
<dbReference type="SUPFAM" id="SSF51269">
    <property type="entry name" value="AFP III-like domain"/>
    <property type="match status" value="1"/>
</dbReference>
<accession>A0A410GAE4</accession>
<dbReference type="SMART" id="SM00858">
    <property type="entry name" value="SAF"/>
    <property type="match status" value="1"/>
</dbReference>
<dbReference type="OrthoDB" id="2037472at2"/>
<feature type="domain" description="SAF" evidence="1">
    <location>
        <begin position="47"/>
        <end position="111"/>
    </location>
</feature>
<dbReference type="InterPro" id="IPR036732">
    <property type="entry name" value="AFP_Neu5c_C_sf"/>
</dbReference>
<proteinExistence type="predicted"/>
<evidence type="ECO:0000259" key="1">
    <source>
        <dbReference type="SMART" id="SM00858"/>
    </source>
</evidence>
<dbReference type="Pfam" id="PF16976">
    <property type="entry name" value="RcpC"/>
    <property type="match status" value="1"/>
</dbReference>
<protein>
    <submittedName>
        <fullName evidence="2">Flp pilus assembly protein CpaB</fullName>
    </submittedName>
</protein>
<reference evidence="2 3" key="1">
    <citation type="submission" date="2017-08" db="EMBL/GenBank/DDBJ databases">
        <authorList>
            <person name="Park S.-J."/>
            <person name="Kim H."/>
        </authorList>
    </citation>
    <scope>NUCLEOTIDE SEQUENCE [LARGE SCALE GENOMIC DNA]</scope>
    <source>
        <strain evidence="3">ye3</strain>
    </source>
</reference>
<dbReference type="InterPro" id="IPR013974">
    <property type="entry name" value="SAF"/>
</dbReference>
<sequence length="323" mass="34166">MRVAVPNRSIVMLLLAIVAGLLAAWAARQHINGKVQLLEAQARVPTSQRIVAAHDLPAGTRLTDEHLMLRSFPSTVVSSDSLPPERYTELTGAVLRAPLRAGDVVLPVHMATQKQAAFSSHLASGRRAITMPVDAINSVSGLLQPGDLIDLYVSFEYQRRRITAPLLQGVLVLATGANTQFAGSLAEGERHSYAAVTLDAAPEDAVKLVAARQGGTITAVLRPPHDGAATQKAVRGDLASLLGVNRPPPPRNDSAQVLYGNKTVRRVARIGAQAPGTSQRSGVFDLPNVQELVSAWLYAGAQAEALAGDNTLLPEPTDGHSSH</sequence>
<gene>
    <name evidence="2" type="primary">cpaB</name>
    <name evidence="2" type="ORF">CKA81_04950</name>
</gene>
<dbReference type="CDD" id="cd11614">
    <property type="entry name" value="SAF_CpaB_FlgA_like"/>
    <property type="match status" value="1"/>
</dbReference>
<evidence type="ECO:0000313" key="2">
    <source>
        <dbReference type="EMBL" id="QAA93256.1"/>
    </source>
</evidence>
<dbReference type="Pfam" id="PF08666">
    <property type="entry name" value="SAF"/>
    <property type="match status" value="1"/>
</dbReference>
<dbReference type="NCBIfam" id="TIGR03177">
    <property type="entry name" value="pilus_cpaB"/>
    <property type="match status" value="1"/>
</dbReference>
<dbReference type="Proteomes" id="UP000283474">
    <property type="component" value="Chromosome"/>
</dbReference>
<dbReference type="AlphaFoldDB" id="A0A410GAE4"/>
<evidence type="ECO:0000313" key="3">
    <source>
        <dbReference type="Proteomes" id="UP000283474"/>
    </source>
</evidence>